<dbReference type="Proteomes" id="UP000366945">
    <property type="component" value="Unassembled WGS sequence"/>
</dbReference>
<dbReference type="EMBL" id="CABPSK010000001">
    <property type="protein sequence ID" value="VVD62854.1"/>
    <property type="molecule type" value="Genomic_DNA"/>
</dbReference>
<evidence type="ECO:0000313" key="2">
    <source>
        <dbReference type="Proteomes" id="UP000366945"/>
    </source>
</evidence>
<name>A0A5E4RK17_9BURK</name>
<organism evidence="1 2">
    <name type="scientific">Pandoraea pneumonica</name>
    <dbReference type="NCBI Taxonomy" id="2508299"/>
    <lineage>
        <taxon>Bacteria</taxon>
        <taxon>Pseudomonadati</taxon>
        <taxon>Pseudomonadota</taxon>
        <taxon>Betaproteobacteria</taxon>
        <taxon>Burkholderiales</taxon>
        <taxon>Burkholderiaceae</taxon>
        <taxon>Pandoraea</taxon>
    </lineage>
</organism>
<dbReference type="GeneID" id="300402270"/>
<dbReference type="AlphaFoldDB" id="A0A5E4RK17"/>
<gene>
    <name evidence="1" type="ORF">PPN31114_00193</name>
</gene>
<accession>A0A5E4RK17</accession>
<keyword evidence="2" id="KW-1185">Reference proteome</keyword>
<evidence type="ECO:0008006" key="3">
    <source>
        <dbReference type="Google" id="ProtNLM"/>
    </source>
</evidence>
<protein>
    <recommendedName>
        <fullName evidence="3">ApeA N-terminal domain-containing protein</fullName>
    </recommendedName>
</protein>
<dbReference type="OrthoDB" id="8253269at2"/>
<sequence>MSSLEIYSDTKFVGTLADQRGRQLSIEFFVRIDNAGELHLRFESISEPGIAFELVAHNFGADDLTLYLHLMGTSDTGEFSSPDFYLTGKRSDGARSNPMLTLAGRCMSARITRKSERSELRPAAVAFYTNGFKTFTALRTENEHEKLRMFGHQFGEKHDPPTAGQVVLVSKLEVPSEGWFDGAVNSLRHVARVMSLALDVYIEPRVILEQYPDVDVFSVDAFGPSPQPHVAPFSFVQLPSIFEHAFAMTRDERSAFESYDLPIRWLVAPSHYDEARHIGAMTALEAILSRVSGGVLLGKAAFARLRRKLAAVINEEGLSDSLVDSMCRKLPELNRQALGDKLKIYLMEHDVRVDDFPMDVFGSIIPARNEVVHSGIGRDRHEDITPYMYVARALVTRMILRAANYRGPLRWPNGDGFTQVNL</sequence>
<evidence type="ECO:0000313" key="1">
    <source>
        <dbReference type="EMBL" id="VVD62854.1"/>
    </source>
</evidence>
<dbReference type="RefSeq" id="WP_150677637.1">
    <property type="nucleotide sequence ID" value="NZ_CABPSK010000001.1"/>
</dbReference>
<proteinExistence type="predicted"/>
<reference evidence="1 2" key="1">
    <citation type="submission" date="2019-08" db="EMBL/GenBank/DDBJ databases">
        <authorList>
            <person name="Peeters C."/>
        </authorList>
    </citation>
    <scope>NUCLEOTIDE SEQUENCE [LARGE SCALE GENOMIC DNA]</scope>
    <source>
        <strain evidence="1 2">LMG 31114</strain>
    </source>
</reference>